<accession>G2E1V1</accession>
<comment type="caution">
    <text evidence="1">The sequence shown here is derived from an EMBL/GenBank/DDBJ whole genome shotgun (WGS) entry which is preliminary data.</text>
</comment>
<dbReference type="EMBL" id="AFWT01000014">
    <property type="protein sequence ID" value="EGV31159.1"/>
    <property type="molecule type" value="Genomic_DNA"/>
</dbReference>
<reference evidence="1 2" key="1">
    <citation type="submission" date="2011-06" db="EMBL/GenBank/DDBJ databases">
        <title>The draft genome of Thiorhodococcus drewsii AZ1.</title>
        <authorList>
            <consortium name="US DOE Joint Genome Institute (JGI-PGF)"/>
            <person name="Lucas S."/>
            <person name="Han J."/>
            <person name="Lapidus A."/>
            <person name="Cheng J.-F."/>
            <person name="Goodwin L."/>
            <person name="Pitluck S."/>
            <person name="Peters L."/>
            <person name="Land M.L."/>
            <person name="Hauser L."/>
            <person name="Vogl K."/>
            <person name="Liu Z."/>
            <person name="Imhoff J."/>
            <person name="Thiel V."/>
            <person name="Frigaard N.-U."/>
            <person name="Bryant D.A."/>
            <person name="Woyke T.J."/>
        </authorList>
    </citation>
    <scope>NUCLEOTIDE SEQUENCE [LARGE SCALE GENOMIC DNA]</scope>
    <source>
        <strain evidence="1 2">AZ1</strain>
    </source>
</reference>
<dbReference type="GO" id="GO:0005524">
    <property type="term" value="F:ATP binding"/>
    <property type="evidence" value="ECO:0007669"/>
    <property type="project" value="UniProtKB-KW"/>
</dbReference>
<dbReference type="PATRIC" id="fig|765913.3.peg.2305"/>
<dbReference type="eggNOG" id="ENOG502ZAXQ">
    <property type="taxonomic scope" value="Bacteria"/>
</dbReference>
<sequence length="311" mass="34731">MYHPYFRGKQFELITIREMAELLAEKKFVPVIEPVRESLGGLKKTLNAICNAGGQTIVIVNPYHGDHQEDGTSITDLLQGDFSEADNISAGILLRNDMDIDAVIDCYDQHAEHHPVLVHAGFTAPKALAVALENNMHDLTNVFVEDHAKLLYRRHFDQSTRILVRDGFKRQRNADYPEMEEFSDLHVTYGDLGMAGFGDFLMVGDAYSEGGGPAYAVAIHITFIDPDKDDVMYIYHFVSDTKDTPTDPAGKFAQALAKLVARLDSGSSHILETQAIREFRDLHAKGHFPGLGYVKKLSMKHHIETLADYLG</sequence>
<name>G2E1V1_9GAMM</name>
<evidence type="ECO:0000313" key="2">
    <source>
        <dbReference type="Proteomes" id="UP000004200"/>
    </source>
</evidence>
<protein>
    <submittedName>
        <fullName evidence="1">Putative ATP-binding protein</fullName>
    </submittedName>
</protein>
<keyword evidence="1" id="KW-0547">Nucleotide-binding</keyword>
<dbReference type="Proteomes" id="UP000004200">
    <property type="component" value="Unassembled WGS sequence"/>
</dbReference>
<dbReference type="OrthoDB" id="8910160at2"/>
<gene>
    <name evidence="1" type="ORF">ThidrDRAFT_2264</name>
</gene>
<dbReference type="InterPro" id="IPR047727">
    <property type="entry name" value="Sce7725-like"/>
</dbReference>
<dbReference type="RefSeq" id="WP_007040977.1">
    <property type="nucleotide sequence ID" value="NZ_AFWT01000014.1"/>
</dbReference>
<proteinExistence type="predicted"/>
<evidence type="ECO:0000313" key="1">
    <source>
        <dbReference type="EMBL" id="EGV31159.1"/>
    </source>
</evidence>
<dbReference type="NCBIfam" id="NF033831">
    <property type="entry name" value="sce7725_fam"/>
    <property type="match status" value="1"/>
</dbReference>
<dbReference type="AlphaFoldDB" id="G2E1V1"/>
<dbReference type="STRING" id="765913.ThidrDRAFT_2264"/>
<keyword evidence="2" id="KW-1185">Reference proteome</keyword>
<keyword evidence="1" id="KW-0067">ATP-binding</keyword>
<organism evidence="1 2">
    <name type="scientific">Thiorhodococcus drewsii AZ1</name>
    <dbReference type="NCBI Taxonomy" id="765913"/>
    <lineage>
        <taxon>Bacteria</taxon>
        <taxon>Pseudomonadati</taxon>
        <taxon>Pseudomonadota</taxon>
        <taxon>Gammaproteobacteria</taxon>
        <taxon>Chromatiales</taxon>
        <taxon>Chromatiaceae</taxon>
        <taxon>Thiorhodococcus</taxon>
    </lineage>
</organism>